<protein>
    <recommendedName>
        <fullName evidence="2">Fibronectin type-III domain-containing protein</fullName>
    </recommendedName>
</protein>
<evidence type="ECO:0000256" key="1">
    <source>
        <dbReference type="SAM" id="Phobius"/>
    </source>
</evidence>
<dbReference type="Proteomes" id="UP000007635">
    <property type="component" value="Chromosome XVI"/>
</dbReference>
<keyword evidence="1" id="KW-0812">Transmembrane</keyword>
<dbReference type="InterPro" id="IPR003961">
    <property type="entry name" value="FN3_dom"/>
</dbReference>
<dbReference type="GO" id="GO:0004896">
    <property type="term" value="F:cytokine receptor activity"/>
    <property type="evidence" value="ECO:0007669"/>
    <property type="project" value="TreeGrafter"/>
</dbReference>
<dbReference type="InterPro" id="IPR015373">
    <property type="entry name" value="Interferon/interleukin_rcp_dom"/>
</dbReference>
<dbReference type="Ensembl" id="ENSGACT00000001845.2">
    <property type="protein sequence ID" value="ENSGACP00000001843.2"/>
    <property type="gene ID" value="ENSGACG00000001424.2"/>
</dbReference>
<dbReference type="Pfam" id="PF09294">
    <property type="entry name" value="Interfer-bind"/>
    <property type="match status" value="1"/>
</dbReference>
<dbReference type="STRING" id="69293.ENSGACP00000001843"/>
<keyword evidence="4" id="KW-1185">Reference proteome</keyword>
<feature type="transmembrane region" description="Helical" evidence="1">
    <location>
        <begin position="284"/>
        <end position="307"/>
    </location>
</feature>
<dbReference type="eggNOG" id="ENOG502S2QA">
    <property type="taxonomic scope" value="Eukaryota"/>
</dbReference>
<dbReference type="AlphaFoldDB" id="G3N955"/>
<evidence type="ECO:0000259" key="2">
    <source>
        <dbReference type="PROSITE" id="PS50853"/>
    </source>
</evidence>
<feature type="domain" description="Fibronectin type-III" evidence="2">
    <location>
        <begin position="85"/>
        <end position="178"/>
    </location>
</feature>
<dbReference type="PANTHER" id="PTHR20859">
    <property type="entry name" value="INTERFERON/INTERLEUKIN RECEPTOR"/>
    <property type="match status" value="1"/>
</dbReference>
<evidence type="ECO:0000313" key="3">
    <source>
        <dbReference type="Ensembl" id="ENSGACP00000001843.2"/>
    </source>
</evidence>
<dbReference type="SUPFAM" id="SSF49265">
    <property type="entry name" value="Fibronectin type III"/>
    <property type="match status" value="2"/>
</dbReference>
<dbReference type="Pfam" id="PF01108">
    <property type="entry name" value="Tissue_fac"/>
    <property type="match status" value="1"/>
</dbReference>
<dbReference type="PANTHER" id="PTHR20859:SF46">
    <property type="entry name" value="INTERFERON GAMMA RECEPTOR 2"/>
    <property type="match status" value="1"/>
</dbReference>
<dbReference type="Bgee" id="ENSGACG00000001424">
    <property type="expression patterns" value="Expressed in intestinal epithelial cell and 10 other cell types or tissues"/>
</dbReference>
<evidence type="ECO:0000313" key="4">
    <source>
        <dbReference type="Proteomes" id="UP000007635"/>
    </source>
</evidence>
<dbReference type="Gene3D" id="2.60.40.10">
    <property type="entry name" value="Immunoglobulins"/>
    <property type="match status" value="1"/>
</dbReference>
<dbReference type="GeneTree" id="ENSGT00940000158231"/>
<accession>G3N955</accession>
<dbReference type="InterPro" id="IPR036116">
    <property type="entry name" value="FN3_sf"/>
</dbReference>
<proteinExistence type="predicted"/>
<dbReference type="PROSITE" id="PS50853">
    <property type="entry name" value="FN3"/>
    <property type="match status" value="2"/>
</dbReference>
<keyword evidence="1" id="KW-0472">Membrane</keyword>
<name>G3N955_GASAC</name>
<dbReference type="OMA" id="QWDSPAF"/>
<dbReference type="InterPro" id="IPR013783">
    <property type="entry name" value="Ig-like_fold"/>
</dbReference>
<dbReference type="InterPro" id="IPR050650">
    <property type="entry name" value="Type-II_Cytokine-TF_Rcpt"/>
</dbReference>
<reference evidence="3" key="3">
    <citation type="submission" date="2025-09" db="UniProtKB">
        <authorList>
            <consortium name="Ensembl"/>
        </authorList>
    </citation>
    <scope>IDENTIFICATION</scope>
</reference>
<feature type="domain" description="Fibronectin type-III" evidence="2">
    <location>
        <begin position="180"/>
        <end position="282"/>
    </location>
</feature>
<organism evidence="3 4">
    <name type="scientific">Gasterosteus aculeatus aculeatus</name>
    <name type="common">three-spined stickleback</name>
    <dbReference type="NCBI Taxonomy" id="481459"/>
    <lineage>
        <taxon>Eukaryota</taxon>
        <taxon>Metazoa</taxon>
        <taxon>Chordata</taxon>
        <taxon>Craniata</taxon>
        <taxon>Vertebrata</taxon>
        <taxon>Euteleostomi</taxon>
        <taxon>Actinopterygii</taxon>
        <taxon>Neopterygii</taxon>
        <taxon>Teleostei</taxon>
        <taxon>Neoteleostei</taxon>
        <taxon>Acanthomorphata</taxon>
        <taxon>Eupercaria</taxon>
        <taxon>Perciformes</taxon>
        <taxon>Cottioidei</taxon>
        <taxon>Gasterosteales</taxon>
        <taxon>Gasterosteidae</taxon>
        <taxon>Gasterosteus</taxon>
    </lineage>
</organism>
<dbReference type="GO" id="GO:0005886">
    <property type="term" value="C:plasma membrane"/>
    <property type="evidence" value="ECO:0007669"/>
    <property type="project" value="TreeGrafter"/>
</dbReference>
<sequence>MFVIHTGQRPADSFKAAVSEKEGVSFRGVPLLVPVNANQEIRSLYWNTLRIGPTSLTDMSAAVCTFILTFFTVLGPTVVSGVLSPPTNVRLTSYDMNLLLVWDSPDGAASGLVYTTQYRAYLSDYRVGCVNISSLECDLSHLSSSISEYGKYTGRVRAQLGTESSAWMESNQITLDQDTIISSPNVSLFSNGAAIEVSIKDPVFTISALRKAYHSATYNITYWKDGQMEKARSTSNIQQNRVVLSDLDPWTKYCIQVQINTKLNLNPSKPNTAVCASTTTEAPWVAAIVTFAIVAVTVALLVVAVVYRKRITHFFCPKDLLPAHFKEYLLAPLNSAIISIMNPGAPLPWILTHTLQYLCL</sequence>
<dbReference type="InParanoid" id="G3N955"/>
<keyword evidence="1" id="KW-1133">Transmembrane helix</keyword>
<reference evidence="3" key="2">
    <citation type="submission" date="2025-08" db="UniProtKB">
        <authorList>
            <consortium name="Ensembl"/>
        </authorList>
    </citation>
    <scope>IDENTIFICATION</scope>
</reference>
<reference evidence="3 4" key="1">
    <citation type="journal article" date="2021" name="G3 (Bethesda)">
        <title>Improved contiguity of the threespine stickleback genome using long-read sequencing.</title>
        <authorList>
            <person name="Nath S."/>
            <person name="Shaw D.E."/>
            <person name="White M.A."/>
        </authorList>
    </citation>
    <scope>NUCLEOTIDE SEQUENCE [LARGE SCALE GENOMIC DNA]</scope>
    <source>
        <strain evidence="3 4">Lake Benthic</strain>
    </source>
</reference>